<dbReference type="Gene3D" id="3.40.50.1820">
    <property type="entry name" value="alpha/beta hydrolase"/>
    <property type="match status" value="1"/>
</dbReference>
<dbReference type="PRINTS" id="PR00111">
    <property type="entry name" value="ABHYDROLASE"/>
</dbReference>
<name>A0A060T2Y1_BLAAD</name>
<sequence length="276" mass="30286">MPYLDVPGAKLYYEVQGEGPLLLFIPGAHGTGEIFRETANLLTSHFTVVCWDRRGFSKSTLTGPFDINKKLESDADDAQLLISHLSNGPAYVYGSSSGGVVALALLTRHPEAVRRAMIHEPPAFDVLPEDQNRMAIGLVNKVYDTYRTAGPFASMDVFMYALFTGEDLDYAPLFLDPGQGGEIRGNLLYWYEFELRQYTSAPIDLDALAKVKEKVIPAAGKVSLESPVAGPPALLSQKLSVPFVAIQGGHMPYFTNPEAFARDLQEQFSDNNPPNI</sequence>
<evidence type="ECO:0000259" key="1">
    <source>
        <dbReference type="Pfam" id="PF00561"/>
    </source>
</evidence>
<dbReference type="PANTHER" id="PTHR43433">
    <property type="entry name" value="HYDROLASE, ALPHA/BETA FOLD FAMILY PROTEIN"/>
    <property type="match status" value="1"/>
</dbReference>
<dbReference type="InterPro" id="IPR029058">
    <property type="entry name" value="AB_hydrolase_fold"/>
</dbReference>
<protein>
    <submittedName>
        <fullName evidence="2">ARAD1A11902p</fullName>
    </submittedName>
</protein>
<dbReference type="InterPro" id="IPR000073">
    <property type="entry name" value="AB_hydrolase_1"/>
</dbReference>
<dbReference type="EMBL" id="HG937691">
    <property type="protein sequence ID" value="CDP33551.1"/>
    <property type="molecule type" value="Genomic_DNA"/>
</dbReference>
<feature type="domain" description="AB hydrolase-1" evidence="1">
    <location>
        <begin position="20"/>
        <end position="166"/>
    </location>
</feature>
<accession>A0A060T2Y1</accession>
<proteinExistence type="predicted"/>
<dbReference type="InterPro" id="IPR050471">
    <property type="entry name" value="AB_hydrolase"/>
</dbReference>
<evidence type="ECO:0000313" key="2">
    <source>
        <dbReference type="EMBL" id="CDP33551.1"/>
    </source>
</evidence>
<reference evidence="2" key="2">
    <citation type="submission" date="2014-06" db="EMBL/GenBank/DDBJ databases">
        <title>The complete genome of Blastobotrys (Arxula) adeninivorans LS3 - a yeast of biotechnological interest.</title>
        <authorList>
            <person name="Kunze G."/>
            <person name="Gaillardin C."/>
            <person name="Czernicka M."/>
            <person name="Durrens P."/>
            <person name="Martin T."/>
            <person name="Boer E."/>
            <person name="Gabaldon T."/>
            <person name="Cruz J."/>
            <person name="Talla E."/>
            <person name="Marck C."/>
            <person name="Goffeau A."/>
            <person name="Barbe V."/>
            <person name="Baret P."/>
            <person name="Baronian K."/>
            <person name="Beier S."/>
            <person name="Bleykasten C."/>
            <person name="Bode R."/>
            <person name="Casaregola S."/>
            <person name="Despons L."/>
            <person name="Fairhead C."/>
            <person name="Giersberg M."/>
            <person name="Gierski P."/>
            <person name="Hahnel U."/>
            <person name="Hartmann A."/>
            <person name="Jankowska D."/>
            <person name="Jubin C."/>
            <person name="Jung P."/>
            <person name="Lafontaine I."/>
            <person name="Leh-Louis V."/>
            <person name="Lemaire M."/>
            <person name="Marcet-Houben M."/>
            <person name="Mascher M."/>
            <person name="Morel G."/>
            <person name="Richard G.-F."/>
            <person name="Riechen J."/>
            <person name="Sacerdot C."/>
            <person name="Sarkar A."/>
            <person name="Savel G."/>
            <person name="Schacherer J."/>
            <person name="Sherman D."/>
            <person name="Straub M.-L."/>
            <person name="Stein N."/>
            <person name="Thierry A."/>
            <person name="Trautwein-Schult A."/>
            <person name="Westhof E."/>
            <person name="Worch S."/>
            <person name="Dujon B."/>
            <person name="Souciet J.-L."/>
            <person name="Wincker P."/>
            <person name="Scholz U."/>
            <person name="Neuveglise N."/>
        </authorList>
    </citation>
    <scope>NUCLEOTIDE SEQUENCE</scope>
    <source>
        <strain evidence="2">LS3</strain>
    </source>
</reference>
<dbReference type="PhylomeDB" id="A0A060T2Y1"/>
<dbReference type="GO" id="GO:0004806">
    <property type="term" value="F:triacylglycerol lipase activity"/>
    <property type="evidence" value="ECO:0007669"/>
    <property type="project" value="TreeGrafter"/>
</dbReference>
<organism evidence="2">
    <name type="scientific">Blastobotrys adeninivorans</name>
    <name type="common">Yeast</name>
    <name type="synonym">Arxula adeninivorans</name>
    <dbReference type="NCBI Taxonomy" id="409370"/>
    <lineage>
        <taxon>Eukaryota</taxon>
        <taxon>Fungi</taxon>
        <taxon>Dikarya</taxon>
        <taxon>Ascomycota</taxon>
        <taxon>Saccharomycotina</taxon>
        <taxon>Dipodascomycetes</taxon>
        <taxon>Dipodascales</taxon>
        <taxon>Trichomonascaceae</taxon>
        <taxon>Blastobotrys</taxon>
    </lineage>
</organism>
<dbReference type="Pfam" id="PF00561">
    <property type="entry name" value="Abhydrolase_1"/>
    <property type="match status" value="1"/>
</dbReference>
<dbReference type="AlphaFoldDB" id="A0A060T2Y1"/>
<dbReference type="SUPFAM" id="SSF53474">
    <property type="entry name" value="alpha/beta-Hydrolases"/>
    <property type="match status" value="1"/>
</dbReference>
<gene>
    <name evidence="2" type="ORF">GNLVRS02_ARAD1A11902g</name>
</gene>
<dbReference type="GO" id="GO:0046503">
    <property type="term" value="P:glycerolipid catabolic process"/>
    <property type="evidence" value="ECO:0007669"/>
    <property type="project" value="TreeGrafter"/>
</dbReference>
<dbReference type="PANTHER" id="PTHR43433:SF5">
    <property type="entry name" value="AB HYDROLASE-1 DOMAIN-CONTAINING PROTEIN"/>
    <property type="match status" value="1"/>
</dbReference>
<reference evidence="2" key="1">
    <citation type="submission" date="2014-02" db="EMBL/GenBank/DDBJ databases">
        <authorList>
            <person name="Genoscope - CEA"/>
        </authorList>
    </citation>
    <scope>NUCLEOTIDE SEQUENCE</scope>
    <source>
        <strain evidence="2">LS3</strain>
    </source>
</reference>